<comment type="caution">
    <text evidence="1">The sequence shown here is derived from an EMBL/GenBank/DDBJ whole genome shotgun (WGS) entry which is preliminary data.</text>
</comment>
<evidence type="ECO:0000313" key="1">
    <source>
        <dbReference type="EMBL" id="MCI16274.1"/>
    </source>
</evidence>
<protein>
    <submittedName>
        <fullName evidence="1">Copia protein</fullName>
    </submittedName>
</protein>
<dbReference type="PANTHER" id="PTHR11439">
    <property type="entry name" value="GAG-POL-RELATED RETROTRANSPOSON"/>
    <property type="match status" value="1"/>
</dbReference>
<name>A0A392PWS9_9FABA</name>
<evidence type="ECO:0000313" key="2">
    <source>
        <dbReference type="Proteomes" id="UP000265520"/>
    </source>
</evidence>
<dbReference type="EMBL" id="LXQA010100114">
    <property type="protein sequence ID" value="MCI16274.1"/>
    <property type="molecule type" value="Genomic_DNA"/>
</dbReference>
<reference evidence="1 2" key="1">
    <citation type="journal article" date="2018" name="Front. Plant Sci.">
        <title>Red Clover (Trifolium pratense) and Zigzag Clover (T. medium) - A Picture of Genomic Similarities and Differences.</title>
        <authorList>
            <person name="Dluhosova J."/>
            <person name="Istvanek J."/>
            <person name="Nedelnik J."/>
            <person name="Repkova J."/>
        </authorList>
    </citation>
    <scope>NUCLEOTIDE SEQUENCE [LARGE SCALE GENOMIC DNA]</scope>
    <source>
        <strain evidence="2">cv. 10/8</strain>
        <tissue evidence="1">Leaf</tissue>
    </source>
</reference>
<feature type="non-terminal residue" evidence="1">
    <location>
        <position position="1"/>
    </location>
</feature>
<dbReference type="PANTHER" id="PTHR11439:SF515">
    <property type="entry name" value="GAG-POL POLYPROTEIN"/>
    <property type="match status" value="1"/>
</dbReference>
<keyword evidence="2" id="KW-1185">Reference proteome</keyword>
<proteinExistence type="predicted"/>
<dbReference type="CDD" id="cd09272">
    <property type="entry name" value="RNase_HI_RT_Ty1"/>
    <property type="match status" value="1"/>
</dbReference>
<sequence>VALSSCEAEYIAGSYAACQAVWLDSVLKELKLDVEKPIKLQIDNQSAINLARNPVLHGRSKHIEARFHFLREQVNQGSLDVVHCATGSQVADILTKSLKTDRFLNLRRALGVFQFRS</sequence>
<accession>A0A392PWS9</accession>
<dbReference type="Proteomes" id="UP000265520">
    <property type="component" value="Unassembled WGS sequence"/>
</dbReference>
<dbReference type="AlphaFoldDB" id="A0A392PWS9"/>
<organism evidence="1 2">
    <name type="scientific">Trifolium medium</name>
    <dbReference type="NCBI Taxonomy" id="97028"/>
    <lineage>
        <taxon>Eukaryota</taxon>
        <taxon>Viridiplantae</taxon>
        <taxon>Streptophyta</taxon>
        <taxon>Embryophyta</taxon>
        <taxon>Tracheophyta</taxon>
        <taxon>Spermatophyta</taxon>
        <taxon>Magnoliopsida</taxon>
        <taxon>eudicotyledons</taxon>
        <taxon>Gunneridae</taxon>
        <taxon>Pentapetalae</taxon>
        <taxon>rosids</taxon>
        <taxon>fabids</taxon>
        <taxon>Fabales</taxon>
        <taxon>Fabaceae</taxon>
        <taxon>Papilionoideae</taxon>
        <taxon>50 kb inversion clade</taxon>
        <taxon>NPAAA clade</taxon>
        <taxon>Hologalegina</taxon>
        <taxon>IRL clade</taxon>
        <taxon>Trifolieae</taxon>
        <taxon>Trifolium</taxon>
    </lineage>
</organism>